<dbReference type="OrthoDB" id="10526456at2759"/>
<evidence type="ECO:0000313" key="4">
    <source>
        <dbReference type="Proteomes" id="UP000002630"/>
    </source>
</evidence>
<name>D8LIE9_ECTSI</name>
<dbReference type="Proteomes" id="UP000002630">
    <property type="component" value="Unassembled WGS sequence"/>
</dbReference>
<dbReference type="AlphaFoldDB" id="D8LIE9"/>
<feature type="transmembrane region" description="Helical" evidence="2">
    <location>
        <begin position="222"/>
        <end position="245"/>
    </location>
</feature>
<dbReference type="EMBL" id="FN649760">
    <property type="protein sequence ID" value="CBN79988.1"/>
    <property type="molecule type" value="Genomic_DNA"/>
</dbReference>
<keyword evidence="2" id="KW-1133">Transmembrane helix</keyword>
<keyword evidence="2" id="KW-0472">Membrane</keyword>
<evidence type="ECO:0000313" key="3">
    <source>
        <dbReference type="EMBL" id="CBN79988.1"/>
    </source>
</evidence>
<keyword evidence="2" id="KW-0812">Transmembrane</keyword>
<reference evidence="3 4" key="1">
    <citation type="journal article" date="2010" name="Nature">
        <title>The Ectocarpus genome and the independent evolution of multicellularity in brown algae.</title>
        <authorList>
            <person name="Cock J.M."/>
            <person name="Sterck L."/>
            <person name="Rouze P."/>
            <person name="Scornet D."/>
            <person name="Allen A.E."/>
            <person name="Amoutzias G."/>
            <person name="Anthouard V."/>
            <person name="Artiguenave F."/>
            <person name="Aury J.M."/>
            <person name="Badger J.H."/>
            <person name="Beszteri B."/>
            <person name="Billiau K."/>
            <person name="Bonnet E."/>
            <person name="Bothwell J.H."/>
            <person name="Bowler C."/>
            <person name="Boyen C."/>
            <person name="Brownlee C."/>
            <person name="Carrano C.J."/>
            <person name="Charrier B."/>
            <person name="Cho G.Y."/>
            <person name="Coelho S.M."/>
            <person name="Collen J."/>
            <person name="Corre E."/>
            <person name="Da Silva C."/>
            <person name="Delage L."/>
            <person name="Delaroque N."/>
            <person name="Dittami S.M."/>
            <person name="Doulbeau S."/>
            <person name="Elias M."/>
            <person name="Farnham G."/>
            <person name="Gachon C.M."/>
            <person name="Gschloessl B."/>
            <person name="Heesch S."/>
            <person name="Jabbari K."/>
            <person name="Jubin C."/>
            <person name="Kawai H."/>
            <person name="Kimura K."/>
            <person name="Kloareg B."/>
            <person name="Kupper F.C."/>
            <person name="Lang D."/>
            <person name="Le Bail A."/>
            <person name="Leblanc C."/>
            <person name="Lerouge P."/>
            <person name="Lohr M."/>
            <person name="Lopez P.J."/>
            <person name="Martens C."/>
            <person name="Maumus F."/>
            <person name="Michel G."/>
            <person name="Miranda-Saavedra D."/>
            <person name="Morales J."/>
            <person name="Moreau H."/>
            <person name="Motomura T."/>
            <person name="Nagasato C."/>
            <person name="Napoli C.A."/>
            <person name="Nelson D.R."/>
            <person name="Nyvall-Collen P."/>
            <person name="Peters A.F."/>
            <person name="Pommier C."/>
            <person name="Potin P."/>
            <person name="Poulain J."/>
            <person name="Quesneville H."/>
            <person name="Read B."/>
            <person name="Rensing S.A."/>
            <person name="Ritter A."/>
            <person name="Rousvoal S."/>
            <person name="Samanta M."/>
            <person name="Samson G."/>
            <person name="Schroeder D.C."/>
            <person name="Segurens B."/>
            <person name="Strittmatter M."/>
            <person name="Tonon T."/>
            <person name="Tregear J.W."/>
            <person name="Valentin K."/>
            <person name="von Dassow P."/>
            <person name="Yamagishi T."/>
            <person name="Van de Peer Y."/>
            <person name="Wincker P."/>
        </authorList>
    </citation>
    <scope>NUCLEOTIDE SEQUENCE [LARGE SCALE GENOMIC DNA]</scope>
    <source>
        <strain evidence="4">Ec32 / CCAP1310/4</strain>
    </source>
</reference>
<dbReference type="InParanoid" id="D8LIE9"/>
<keyword evidence="4" id="KW-1185">Reference proteome</keyword>
<proteinExistence type="predicted"/>
<accession>D8LIE9</accession>
<feature type="region of interest" description="Disordered" evidence="1">
    <location>
        <begin position="1"/>
        <end position="26"/>
    </location>
</feature>
<gene>
    <name evidence="3" type="ORF">Esi_0022_0075</name>
</gene>
<organism evidence="3 4">
    <name type="scientific">Ectocarpus siliculosus</name>
    <name type="common">Brown alga</name>
    <name type="synonym">Conferva siliculosa</name>
    <dbReference type="NCBI Taxonomy" id="2880"/>
    <lineage>
        <taxon>Eukaryota</taxon>
        <taxon>Sar</taxon>
        <taxon>Stramenopiles</taxon>
        <taxon>Ochrophyta</taxon>
        <taxon>PX clade</taxon>
        <taxon>Phaeophyceae</taxon>
        <taxon>Ectocarpales</taxon>
        <taxon>Ectocarpaceae</taxon>
        <taxon>Ectocarpus</taxon>
    </lineage>
</organism>
<evidence type="ECO:0000256" key="1">
    <source>
        <dbReference type="SAM" id="MobiDB-lite"/>
    </source>
</evidence>
<sequence>MRCGELRSTSELSAAPSPPPFRPPHETVTADRCKANVAWVALLGGVIFWVVKLVACNRSQRLNPPVRIYEKAEPFGFPDVALCPTAGGGCDAGDPLQCLEGMQLFVSALSVLWSDEVAETPVSSTRQFINTFLVGEGDEDDDLDSENAVATLARLPYDRISVDATNASESITVVSNDVVTTTGQQSLQFDNADPFSGAILFATFSINEFSFQTVEELDTSDYVSMVGAAGGMLVIVYALFGLLFAPSRSPGPRRIWRFSQRRRRRRSKLDFRPADAGADDAISAAATVSVARRQSI</sequence>
<evidence type="ECO:0000256" key="2">
    <source>
        <dbReference type="SAM" id="Phobius"/>
    </source>
</evidence>
<protein>
    <submittedName>
        <fullName evidence="3">Uncharacterized protein</fullName>
    </submittedName>
</protein>